<dbReference type="RefSeq" id="WP_022859018.1">
    <property type="nucleotide sequence ID" value="NZ_JGZB01000004.1"/>
</dbReference>
<sequence length="516" mass="54156">MSQVLVAGVDTSTQSCKVRITNAETGALVRFGQAKHPDGSTVNPEYWWKAFQEASEQAGGLDDVQAIAVGGQQHGMVLLDERGNVIRDAMLWNDTSSAPQAQALIYELGLAPALPDSNEPEGDTKDIIMIRGRQRWVQAVGSSPVASYTLTKVKWVAEHEPQLASKIAAICLPHDWLSWRIAGFGPVAEGEDAHLDALFTDRSDASGTSYFDAATDTYRRDLLALALGSDGAAHPTDEALAQAERIILPTVLTAHEAAPVKADPAIAGANVEGGCIIAPGGGDNAMASLGLGMKVGDVSVSLGTSGVAAAISETPVYDLTGSVSGFADCTGHFLPLACTINGSRILDAGRAALDVDYDELTDLALSSKPGACGITLVPYFDGERTPNRPDACATLTGMTLQNTKRVNIARAFVEGLLCSQRDCIEIIRSLGAPITRILLIGGGAKSQAVRKLSPSIFGMDVTLPVTDEYVAIGAARQAAWVLSGEDEAPQWDVALSGTETGRPQPAVYEAYVKARG</sequence>
<evidence type="ECO:0000256" key="6">
    <source>
        <dbReference type="ARBA" id="ARBA00022840"/>
    </source>
</evidence>
<dbReference type="InterPro" id="IPR018484">
    <property type="entry name" value="FGGY_N"/>
</dbReference>
<keyword evidence="3 8" id="KW-0808">Transferase</keyword>
<dbReference type="PIRSF" id="PIRSF000538">
    <property type="entry name" value="GlpK"/>
    <property type="match status" value="1"/>
</dbReference>
<dbReference type="GO" id="GO:0005524">
    <property type="term" value="F:ATP binding"/>
    <property type="evidence" value="ECO:0007669"/>
    <property type="project" value="UniProtKB-UniRule"/>
</dbReference>
<evidence type="ECO:0000313" key="12">
    <source>
        <dbReference type="Proteomes" id="UP000029052"/>
    </source>
</evidence>
<dbReference type="EC" id="2.7.1.17" evidence="8"/>
<dbReference type="AlphaFoldDB" id="A0A087BBN9"/>
<gene>
    <name evidence="8" type="primary">xylB</name>
    <name evidence="11" type="ORF">BMAGN_0401</name>
</gene>
<keyword evidence="7 8" id="KW-0119">Carbohydrate metabolism</keyword>
<keyword evidence="12" id="KW-1185">Reference proteome</keyword>
<dbReference type="GO" id="GO:0005998">
    <property type="term" value="P:xylulose catabolic process"/>
    <property type="evidence" value="ECO:0007669"/>
    <property type="project" value="UniProtKB-UniRule"/>
</dbReference>
<dbReference type="InterPro" id="IPR018485">
    <property type="entry name" value="FGGY_C"/>
</dbReference>
<dbReference type="InterPro" id="IPR050406">
    <property type="entry name" value="FGGY_Carb_Kinase"/>
</dbReference>
<dbReference type="EMBL" id="JGZB01000004">
    <property type="protein sequence ID" value="KFI68439.1"/>
    <property type="molecule type" value="Genomic_DNA"/>
</dbReference>
<dbReference type="PANTHER" id="PTHR43095:SF5">
    <property type="entry name" value="XYLULOSE KINASE"/>
    <property type="match status" value="1"/>
</dbReference>
<organism evidence="11 12">
    <name type="scientific">Bifidobacterium magnum</name>
    <dbReference type="NCBI Taxonomy" id="1692"/>
    <lineage>
        <taxon>Bacteria</taxon>
        <taxon>Bacillati</taxon>
        <taxon>Actinomycetota</taxon>
        <taxon>Actinomycetes</taxon>
        <taxon>Bifidobacteriales</taxon>
        <taxon>Bifidobacteriaceae</taxon>
        <taxon>Bifidobacterium</taxon>
    </lineage>
</organism>
<evidence type="ECO:0000256" key="3">
    <source>
        <dbReference type="ARBA" id="ARBA00022679"/>
    </source>
</evidence>
<keyword evidence="6 8" id="KW-0067">ATP-binding</keyword>
<dbReference type="InterPro" id="IPR006000">
    <property type="entry name" value="Xylulokinase"/>
</dbReference>
<dbReference type="GO" id="GO:0042732">
    <property type="term" value="P:D-xylose metabolic process"/>
    <property type="evidence" value="ECO:0007669"/>
    <property type="project" value="UniProtKB-KW"/>
</dbReference>
<keyword evidence="4 8" id="KW-0547">Nucleotide-binding</keyword>
<dbReference type="Pfam" id="PF02782">
    <property type="entry name" value="FGGY_C"/>
    <property type="match status" value="1"/>
</dbReference>
<dbReference type="CDD" id="cd07809">
    <property type="entry name" value="ASKHA_NBD_FGGY_BaXK-like"/>
    <property type="match status" value="1"/>
</dbReference>
<evidence type="ECO:0000256" key="4">
    <source>
        <dbReference type="ARBA" id="ARBA00022741"/>
    </source>
</evidence>
<evidence type="ECO:0000256" key="5">
    <source>
        <dbReference type="ARBA" id="ARBA00022777"/>
    </source>
</evidence>
<feature type="binding site" evidence="8">
    <location>
        <begin position="73"/>
        <end position="74"/>
    </location>
    <ligand>
        <name>substrate</name>
    </ligand>
</feature>
<feature type="active site" description="Proton acceptor" evidence="8">
    <location>
        <position position="283"/>
    </location>
</feature>
<evidence type="ECO:0000256" key="2">
    <source>
        <dbReference type="ARBA" id="ARBA00022629"/>
    </source>
</evidence>
<reference evidence="11 12" key="1">
    <citation type="submission" date="2014-03" db="EMBL/GenBank/DDBJ databases">
        <title>Genomics of Bifidobacteria.</title>
        <authorList>
            <person name="Ventura M."/>
            <person name="Milani C."/>
            <person name="Lugli G.A."/>
        </authorList>
    </citation>
    <scope>NUCLEOTIDE SEQUENCE [LARGE SCALE GENOMIC DNA]</scope>
    <source>
        <strain evidence="11 12">LMG 11591</strain>
    </source>
</reference>
<feature type="site" description="Important for activity" evidence="8">
    <location>
        <position position="10"/>
    </location>
</feature>
<evidence type="ECO:0000256" key="1">
    <source>
        <dbReference type="ARBA" id="ARBA00009156"/>
    </source>
</evidence>
<comment type="caution">
    <text evidence="11">The sequence shown here is derived from an EMBL/GenBank/DDBJ whole genome shotgun (WGS) entry which is preliminary data.</text>
</comment>
<feature type="domain" description="Carbohydrate kinase FGGY C-terminal" evidence="10">
    <location>
        <begin position="299"/>
        <end position="480"/>
    </location>
</feature>
<feature type="domain" description="Carbohydrate kinase FGGY N-terminal" evidence="9">
    <location>
        <begin position="6"/>
        <end position="105"/>
    </location>
</feature>
<comment type="function">
    <text evidence="8">Catalyzes the phosphorylation of D-xylulose to D-xylulose 5-phosphate.</text>
</comment>
<dbReference type="InterPro" id="IPR000577">
    <property type="entry name" value="Carb_kinase_FGGY"/>
</dbReference>
<evidence type="ECO:0000259" key="9">
    <source>
        <dbReference type="Pfam" id="PF00370"/>
    </source>
</evidence>
<dbReference type="HAMAP" id="MF_02220">
    <property type="entry name" value="XylB"/>
    <property type="match status" value="1"/>
</dbReference>
<accession>A0A087BBN9</accession>
<dbReference type="Pfam" id="PF00370">
    <property type="entry name" value="FGGY_N"/>
    <property type="match status" value="2"/>
</dbReference>
<evidence type="ECO:0000256" key="7">
    <source>
        <dbReference type="ARBA" id="ARBA00023277"/>
    </source>
</evidence>
<dbReference type="Gene3D" id="3.30.420.40">
    <property type="match status" value="2"/>
</dbReference>
<evidence type="ECO:0000259" key="10">
    <source>
        <dbReference type="Pfam" id="PF02782"/>
    </source>
</evidence>
<dbReference type="InterPro" id="IPR018483">
    <property type="entry name" value="Carb_kinase_FGGY_CS"/>
</dbReference>
<dbReference type="STRING" id="1692.BMAGN_0401"/>
<dbReference type="GO" id="GO:0004856">
    <property type="term" value="F:D-xylulokinase activity"/>
    <property type="evidence" value="ECO:0007669"/>
    <property type="project" value="UniProtKB-UniRule"/>
</dbReference>
<dbReference type="PANTHER" id="PTHR43095">
    <property type="entry name" value="SUGAR KINASE"/>
    <property type="match status" value="1"/>
</dbReference>
<feature type="domain" description="Carbohydrate kinase FGGY N-terminal" evidence="9">
    <location>
        <begin position="145"/>
        <end position="290"/>
    </location>
</feature>
<comment type="catalytic activity">
    <reaction evidence="8">
        <text>D-xylulose + ATP = D-xylulose 5-phosphate + ADP + H(+)</text>
        <dbReference type="Rhea" id="RHEA:10964"/>
        <dbReference type="ChEBI" id="CHEBI:15378"/>
        <dbReference type="ChEBI" id="CHEBI:17140"/>
        <dbReference type="ChEBI" id="CHEBI:30616"/>
        <dbReference type="ChEBI" id="CHEBI:57737"/>
        <dbReference type="ChEBI" id="CHEBI:456216"/>
        <dbReference type="EC" id="2.7.1.17"/>
    </reaction>
</comment>
<protein>
    <recommendedName>
        <fullName evidence="8">Xylulose kinase</fullName>
        <shortName evidence="8">Xylulokinase</shortName>
        <ecNumber evidence="8">2.7.1.17</ecNumber>
    </recommendedName>
</protein>
<dbReference type="eggNOG" id="COG1070">
    <property type="taxonomic scope" value="Bacteria"/>
</dbReference>
<evidence type="ECO:0000256" key="8">
    <source>
        <dbReference type="HAMAP-Rule" id="MF_02220"/>
    </source>
</evidence>
<keyword evidence="5 8" id="KW-0418">Kinase</keyword>
<comment type="similarity">
    <text evidence="1 8">Belongs to the FGGY kinase family.</text>
</comment>
<dbReference type="PROSITE" id="PS00933">
    <property type="entry name" value="FGGY_KINASES_1"/>
    <property type="match status" value="1"/>
</dbReference>
<proteinExistence type="inferred from homology"/>
<keyword evidence="2 8" id="KW-0859">Xylose metabolism</keyword>
<evidence type="ECO:0000313" key="11">
    <source>
        <dbReference type="EMBL" id="KFI68439.1"/>
    </source>
</evidence>
<dbReference type="InterPro" id="IPR043129">
    <property type="entry name" value="ATPase_NBD"/>
</dbReference>
<dbReference type="Proteomes" id="UP000029052">
    <property type="component" value="Unassembled WGS sequence"/>
</dbReference>
<dbReference type="SUPFAM" id="SSF53067">
    <property type="entry name" value="Actin-like ATPase domain"/>
    <property type="match status" value="2"/>
</dbReference>
<name>A0A087BBN9_9BIFI</name>